<evidence type="ECO:0000256" key="1">
    <source>
        <dbReference type="SAM" id="MobiDB-lite"/>
    </source>
</evidence>
<reference evidence="3" key="1">
    <citation type="submission" date="2017-03" db="EMBL/GenBank/DDBJ databases">
        <title>Phytopthora megakarya and P. palmivora, two closely related causual agents of cacao black pod achieved similar genome size and gene model numbers by different mechanisms.</title>
        <authorList>
            <person name="Ali S."/>
            <person name="Shao J."/>
            <person name="Larry D.J."/>
            <person name="Kronmiller B."/>
            <person name="Shen D."/>
            <person name="Strem M.D."/>
            <person name="Melnick R.L."/>
            <person name="Guiltinan M.J."/>
            <person name="Tyler B.M."/>
            <person name="Meinhardt L.W."/>
            <person name="Bailey B.A."/>
        </authorList>
    </citation>
    <scope>NUCLEOTIDE SEQUENCE [LARGE SCALE GENOMIC DNA]</scope>
    <source>
        <strain evidence="3">zdho120</strain>
    </source>
</reference>
<dbReference type="Proteomes" id="UP000198211">
    <property type="component" value="Unassembled WGS sequence"/>
</dbReference>
<proteinExistence type="predicted"/>
<protein>
    <recommendedName>
        <fullName evidence="4">M96 mating-specific protein</fullName>
    </recommendedName>
</protein>
<feature type="region of interest" description="Disordered" evidence="1">
    <location>
        <begin position="1"/>
        <end position="30"/>
    </location>
</feature>
<feature type="compositionally biased region" description="Polar residues" evidence="1">
    <location>
        <begin position="1"/>
        <end position="22"/>
    </location>
</feature>
<dbReference type="EMBL" id="NBNE01007256">
    <property type="protein sequence ID" value="OWZ00888.1"/>
    <property type="molecule type" value="Genomic_DNA"/>
</dbReference>
<dbReference type="AlphaFoldDB" id="A0A225V7L1"/>
<evidence type="ECO:0000313" key="3">
    <source>
        <dbReference type="Proteomes" id="UP000198211"/>
    </source>
</evidence>
<dbReference type="OrthoDB" id="129396at2759"/>
<organism evidence="2 3">
    <name type="scientific">Phytophthora megakarya</name>
    <dbReference type="NCBI Taxonomy" id="4795"/>
    <lineage>
        <taxon>Eukaryota</taxon>
        <taxon>Sar</taxon>
        <taxon>Stramenopiles</taxon>
        <taxon>Oomycota</taxon>
        <taxon>Peronosporomycetes</taxon>
        <taxon>Peronosporales</taxon>
        <taxon>Peronosporaceae</taxon>
        <taxon>Phytophthora</taxon>
    </lineage>
</organism>
<evidence type="ECO:0000313" key="2">
    <source>
        <dbReference type="EMBL" id="OWZ00888.1"/>
    </source>
</evidence>
<accession>A0A225V7L1</accession>
<comment type="caution">
    <text evidence="2">The sequence shown here is derived from an EMBL/GenBank/DDBJ whole genome shotgun (WGS) entry which is preliminary data.</text>
</comment>
<evidence type="ECO:0008006" key="4">
    <source>
        <dbReference type="Google" id="ProtNLM"/>
    </source>
</evidence>
<sequence length="335" mass="38702">MTTNIAGNQTAPSIQKKSSLSNGRKGRRGVPYTTALYRHHKAELDALRAEERQLSGQLQHLLPVYHGRTRKESIVAPSNVQREQLQWRHQAMIECKKRVHSESHNRELKEIYRRHSNLFHSIRGILKDNSTFEGFEFIIKASQKVDTPLFQLDNSKLILTELTSHLSEMYLERDMVISPLRNKHSLAFCTEKDHVSNHEMIMRITSVTPLECSIKGAGSALWNYVTDVSNSTCKESYGFNSQYESNNRVTLVASTRWLVLLDRFEFEDKHWIIIEPPPAGSEYSSVVRVYNQLRVINKGDLFSRQQLITRDVLLKCIAKLSRGYLQLMQNSFLEL</sequence>
<keyword evidence="3" id="KW-1185">Reference proteome</keyword>
<name>A0A225V7L1_9STRA</name>
<gene>
    <name evidence="2" type="ORF">PHMEG_00027827</name>
</gene>